<proteinExistence type="predicted"/>
<evidence type="ECO:0000256" key="3">
    <source>
        <dbReference type="ARBA" id="ARBA00023180"/>
    </source>
</evidence>
<dbReference type="PANTHER" id="PTHR10165">
    <property type="entry name" value="LIPID PHOSPHATE PHOSPHATASE"/>
    <property type="match status" value="1"/>
</dbReference>
<comment type="subcellular location">
    <subcellularLocation>
        <location evidence="1">Cell membrane</location>
        <topology evidence="1">Multi-pass membrane protein</topology>
    </subcellularLocation>
</comment>
<dbReference type="GO" id="GO:0007165">
    <property type="term" value="P:signal transduction"/>
    <property type="evidence" value="ECO:0007669"/>
    <property type="project" value="TreeGrafter"/>
</dbReference>
<protein>
    <submittedName>
        <fullName evidence="5">Phospholipid phosphatase related 1</fullName>
    </submittedName>
</protein>
<evidence type="ECO:0000256" key="2">
    <source>
        <dbReference type="ARBA" id="ARBA00022475"/>
    </source>
</evidence>
<reference evidence="5 6" key="1">
    <citation type="journal article" date="2020" name="Nature">
        <title>Six reference-quality genomes reveal evolution of bat adaptations.</title>
        <authorList>
            <person name="Jebb D."/>
            <person name="Huang Z."/>
            <person name="Pippel M."/>
            <person name="Hughes G.M."/>
            <person name="Lavrichenko K."/>
            <person name="Devanna P."/>
            <person name="Winkler S."/>
            <person name="Jermiin L.S."/>
            <person name="Skirmuntt E.C."/>
            <person name="Katzourakis A."/>
            <person name="Burkitt-Gray L."/>
            <person name="Ray D.A."/>
            <person name="Sullivan K.A.M."/>
            <person name="Roscito J.G."/>
            <person name="Kirilenko B.M."/>
            <person name="Davalos L.M."/>
            <person name="Corthals A.P."/>
            <person name="Power M.L."/>
            <person name="Jones G."/>
            <person name="Ransome R.D."/>
            <person name="Dechmann D.K.N."/>
            <person name="Locatelli A.G."/>
            <person name="Puechmaille S.J."/>
            <person name="Fedrigo O."/>
            <person name="Jarvis E.D."/>
            <person name="Hiller M."/>
            <person name="Vernes S.C."/>
            <person name="Myers E.W."/>
            <person name="Teeling E.C."/>
        </authorList>
    </citation>
    <scope>NUCLEOTIDE SEQUENCE [LARGE SCALE GENOMIC DNA]</scope>
    <source>
        <strain evidence="5">MRhiFer1</strain>
        <tissue evidence="5">Lung</tissue>
    </source>
</reference>
<dbReference type="AlphaFoldDB" id="A0A7J7VRZ5"/>
<dbReference type="GO" id="GO:0005886">
    <property type="term" value="C:plasma membrane"/>
    <property type="evidence" value="ECO:0007669"/>
    <property type="project" value="UniProtKB-SubCell"/>
</dbReference>
<keyword evidence="3" id="KW-0325">Glycoprotein</keyword>
<dbReference type="GO" id="GO:0008195">
    <property type="term" value="F:phosphatidate phosphatase activity"/>
    <property type="evidence" value="ECO:0007669"/>
    <property type="project" value="TreeGrafter"/>
</dbReference>
<name>A0A7J7VRZ5_RHIFE</name>
<dbReference type="Proteomes" id="UP000585614">
    <property type="component" value="Unassembled WGS sequence"/>
</dbReference>
<gene>
    <name evidence="5" type="ORF">mRhiFer1_013198</name>
</gene>
<dbReference type="PANTHER" id="PTHR10165:SF41">
    <property type="entry name" value="PHOSPHOLIPID PHOSPHATASE-RELATED PROTEIN TYPE 1"/>
    <property type="match status" value="1"/>
</dbReference>
<keyword evidence="4" id="KW-1133">Transmembrane helix</keyword>
<dbReference type="GO" id="GO:0006644">
    <property type="term" value="P:phospholipid metabolic process"/>
    <property type="evidence" value="ECO:0007669"/>
    <property type="project" value="InterPro"/>
</dbReference>
<keyword evidence="2" id="KW-1003">Cell membrane</keyword>
<sequence>MLYFQLVIMAGTVLLAYYFECTDTFQVHIQGFFCQDGDLMKPYPGTEEESFITPLVLYCVLAATPTAIIFIGEISMYFIKSTRESLIAQEKTNNGNICTGDLDVIEKARRSFPSKHAALSIYSALYATGMCVVHNFKGTQGSPSKPKSEDPHGVPLMAFPRIESPLETLSAQNHSASMTEVT</sequence>
<dbReference type="GO" id="GO:0046839">
    <property type="term" value="P:phospholipid dephosphorylation"/>
    <property type="evidence" value="ECO:0007669"/>
    <property type="project" value="TreeGrafter"/>
</dbReference>
<comment type="caution">
    <text evidence="5">The sequence shown here is derived from an EMBL/GenBank/DDBJ whole genome shotgun (WGS) entry which is preliminary data.</text>
</comment>
<dbReference type="EMBL" id="JACAGC010000012">
    <property type="protein sequence ID" value="KAF6327889.1"/>
    <property type="molecule type" value="Genomic_DNA"/>
</dbReference>
<evidence type="ECO:0000313" key="5">
    <source>
        <dbReference type="EMBL" id="KAF6327889.1"/>
    </source>
</evidence>
<accession>A0A7J7VRZ5</accession>
<evidence type="ECO:0000256" key="1">
    <source>
        <dbReference type="ARBA" id="ARBA00004651"/>
    </source>
</evidence>
<keyword evidence="4" id="KW-0812">Transmembrane</keyword>
<organism evidence="5 6">
    <name type="scientific">Rhinolophus ferrumequinum</name>
    <name type="common">Greater horseshoe bat</name>
    <dbReference type="NCBI Taxonomy" id="59479"/>
    <lineage>
        <taxon>Eukaryota</taxon>
        <taxon>Metazoa</taxon>
        <taxon>Chordata</taxon>
        <taxon>Craniata</taxon>
        <taxon>Vertebrata</taxon>
        <taxon>Euteleostomi</taxon>
        <taxon>Mammalia</taxon>
        <taxon>Eutheria</taxon>
        <taxon>Laurasiatheria</taxon>
        <taxon>Chiroptera</taxon>
        <taxon>Yinpterochiroptera</taxon>
        <taxon>Rhinolophoidea</taxon>
        <taxon>Rhinolophidae</taxon>
        <taxon>Rhinolophinae</taxon>
        <taxon>Rhinolophus</taxon>
    </lineage>
</organism>
<keyword evidence="4" id="KW-0472">Membrane</keyword>
<evidence type="ECO:0000313" key="6">
    <source>
        <dbReference type="Proteomes" id="UP000585614"/>
    </source>
</evidence>
<feature type="transmembrane region" description="Helical" evidence="4">
    <location>
        <begin position="55"/>
        <end position="79"/>
    </location>
</feature>
<evidence type="ECO:0000256" key="4">
    <source>
        <dbReference type="SAM" id="Phobius"/>
    </source>
</evidence>
<dbReference type="InterPro" id="IPR043216">
    <property type="entry name" value="PAP-like"/>
</dbReference>